<dbReference type="SUPFAM" id="SSF53613">
    <property type="entry name" value="Ribokinase-like"/>
    <property type="match status" value="1"/>
</dbReference>
<dbReference type="NCBIfam" id="NF004398">
    <property type="entry name" value="PRK05756.1"/>
    <property type="match status" value="1"/>
</dbReference>
<reference evidence="7 8" key="1">
    <citation type="submission" date="2021-03" db="EMBL/GenBank/DDBJ databases">
        <title>Human Oral Microbial Genomes.</title>
        <authorList>
            <person name="Johnston C.D."/>
            <person name="Chen T."/>
            <person name="Dewhirst F.E."/>
        </authorList>
    </citation>
    <scope>NUCLEOTIDE SEQUENCE [LARGE SCALE GENOMIC DNA]</scope>
    <source>
        <strain evidence="7 8">DSMZ 100122</strain>
    </source>
</reference>
<dbReference type="EMBL" id="CP072384">
    <property type="protein sequence ID" value="QUC06844.1"/>
    <property type="molecule type" value="Genomic_DNA"/>
</dbReference>
<keyword evidence="8" id="KW-1185">Reference proteome</keyword>
<dbReference type="RefSeq" id="WP_212320842.1">
    <property type="nucleotide sequence ID" value="NZ_AP024463.1"/>
</dbReference>
<name>A0ABX7Y1S7_9ACTN</name>
<dbReference type="Gene3D" id="3.40.1190.20">
    <property type="match status" value="1"/>
</dbReference>
<feature type="domain" description="Pyridoxamine kinase/Phosphomethylpyrimidine kinase" evidence="6">
    <location>
        <begin position="74"/>
        <end position="254"/>
    </location>
</feature>
<keyword evidence="3" id="KW-0547">Nucleotide-binding</keyword>
<proteinExistence type="predicted"/>
<dbReference type="Pfam" id="PF08543">
    <property type="entry name" value="Phos_pyr_kin"/>
    <property type="match status" value="1"/>
</dbReference>
<evidence type="ECO:0000256" key="1">
    <source>
        <dbReference type="ARBA" id="ARBA00012104"/>
    </source>
</evidence>
<evidence type="ECO:0000256" key="2">
    <source>
        <dbReference type="ARBA" id="ARBA00022679"/>
    </source>
</evidence>
<sequence>MHNVLSIQSAVAYGHAGNSSATFPLQRAGVNVYPVYTVTFSNHTGYGSWRGPMIAASDVADVITGIDERGALATVDAVLAGYLGSADVGQVVLDAAALVKSRNPEALFLADPVMGDVGRGFFARPGIPEFFRDHVVPAADIMTPNLFELHYLVGHETTTLAEVADAARELRDRGPGIVVVTSVVASDAQDDLLRMLAVDADQAWLVETPMLDRHFVGSGDLTAATFLAHLLRTGDLGKTLGATASVVYSILEQTAISGEAELQLVAAQEQIVNPVNEFTAHRLS</sequence>
<evidence type="ECO:0000313" key="7">
    <source>
        <dbReference type="EMBL" id="QUC06844.1"/>
    </source>
</evidence>
<dbReference type="InterPro" id="IPR029056">
    <property type="entry name" value="Ribokinase-like"/>
</dbReference>
<dbReference type="CDD" id="cd01173">
    <property type="entry name" value="pyridoxal_pyridoxamine_kinase"/>
    <property type="match status" value="1"/>
</dbReference>
<gene>
    <name evidence="7" type="primary">pdxY</name>
    <name evidence="7" type="ORF">J5A65_07545</name>
</gene>
<accession>A0ABX7Y1S7</accession>
<evidence type="ECO:0000256" key="4">
    <source>
        <dbReference type="ARBA" id="ARBA00022777"/>
    </source>
</evidence>
<dbReference type="GO" id="GO:0008478">
    <property type="term" value="F:pyridoxal kinase activity"/>
    <property type="evidence" value="ECO:0007669"/>
    <property type="project" value="UniProtKB-EC"/>
</dbReference>
<dbReference type="InterPro" id="IPR013749">
    <property type="entry name" value="PM/HMP-P_kinase-1"/>
</dbReference>
<evidence type="ECO:0000256" key="5">
    <source>
        <dbReference type="ARBA" id="ARBA00022840"/>
    </source>
</evidence>
<dbReference type="PANTHER" id="PTHR10534">
    <property type="entry name" value="PYRIDOXAL KINASE"/>
    <property type="match status" value="1"/>
</dbReference>
<evidence type="ECO:0000313" key="8">
    <source>
        <dbReference type="Proteomes" id="UP000678513"/>
    </source>
</evidence>
<keyword evidence="4 7" id="KW-0418">Kinase</keyword>
<dbReference type="Proteomes" id="UP000678513">
    <property type="component" value="Chromosome"/>
</dbReference>
<dbReference type="InterPro" id="IPR004625">
    <property type="entry name" value="PyrdxlKinase"/>
</dbReference>
<dbReference type="NCBIfam" id="TIGR00687">
    <property type="entry name" value="pyridox_kin"/>
    <property type="match status" value="1"/>
</dbReference>
<keyword evidence="2 7" id="KW-0808">Transferase</keyword>
<protein>
    <recommendedName>
        <fullName evidence="1">pyridoxal kinase</fullName>
        <ecNumber evidence="1">2.7.1.35</ecNumber>
    </recommendedName>
</protein>
<evidence type="ECO:0000256" key="3">
    <source>
        <dbReference type="ARBA" id="ARBA00022741"/>
    </source>
</evidence>
<keyword evidence="5" id="KW-0067">ATP-binding</keyword>
<organism evidence="7 8">
    <name type="scientific">Arachnia rubra</name>
    <dbReference type="NCBI Taxonomy" id="1547448"/>
    <lineage>
        <taxon>Bacteria</taxon>
        <taxon>Bacillati</taxon>
        <taxon>Actinomycetota</taxon>
        <taxon>Actinomycetes</taxon>
        <taxon>Propionibacteriales</taxon>
        <taxon>Propionibacteriaceae</taxon>
        <taxon>Arachnia</taxon>
    </lineage>
</organism>
<dbReference type="PANTHER" id="PTHR10534:SF2">
    <property type="entry name" value="PYRIDOXAL KINASE"/>
    <property type="match status" value="1"/>
</dbReference>
<evidence type="ECO:0000259" key="6">
    <source>
        <dbReference type="Pfam" id="PF08543"/>
    </source>
</evidence>
<dbReference type="EC" id="2.7.1.35" evidence="1"/>